<keyword evidence="11" id="KW-0963">Cytoplasm</keyword>
<comment type="subcellular location">
    <subcellularLocation>
        <location evidence="11">Cytoplasm</location>
    </subcellularLocation>
</comment>
<evidence type="ECO:0000313" key="15">
    <source>
        <dbReference type="Proteomes" id="UP000196560"/>
    </source>
</evidence>
<dbReference type="Pfam" id="PF00075">
    <property type="entry name" value="RNase_H"/>
    <property type="match status" value="1"/>
</dbReference>
<dbReference type="PANTHER" id="PTHR10642:SF26">
    <property type="entry name" value="RIBONUCLEASE H1"/>
    <property type="match status" value="1"/>
</dbReference>
<name>A0A1Y3U3Y1_9ACTN</name>
<dbReference type="InterPro" id="IPR036397">
    <property type="entry name" value="RNaseH_sf"/>
</dbReference>
<dbReference type="InterPro" id="IPR002156">
    <property type="entry name" value="RNaseH_domain"/>
</dbReference>
<dbReference type="SUPFAM" id="SSF53098">
    <property type="entry name" value="Ribonuclease H-like"/>
    <property type="match status" value="1"/>
</dbReference>
<comment type="similarity">
    <text evidence="3 11">Belongs to the RNase H family.</text>
</comment>
<dbReference type="PANTHER" id="PTHR10642">
    <property type="entry name" value="RIBONUCLEASE H1"/>
    <property type="match status" value="1"/>
</dbReference>
<dbReference type="Gene3D" id="3.30.420.10">
    <property type="entry name" value="Ribonuclease H-like superfamily/Ribonuclease H"/>
    <property type="match status" value="1"/>
</dbReference>
<dbReference type="EC" id="3.1.26.4" evidence="5 11"/>
<accession>A0A1Y3U3Y1</accession>
<dbReference type="InterPro" id="IPR022892">
    <property type="entry name" value="RNaseHI"/>
</dbReference>
<dbReference type="Proteomes" id="UP000196560">
    <property type="component" value="Unassembled WGS sequence"/>
</dbReference>
<comment type="caution">
    <text evidence="14">The sequence shown here is derived from an EMBL/GenBank/DDBJ whole genome shotgun (WGS) entry which is preliminary data.</text>
</comment>
<dbReference type="GO" id="GO:0003676">
    <property type="term" value="F:nucleic acid binding"/>
    <property type="evidence" value="ECO:0007669"/>
    <property type="project" value="InterPro"/>
</dbReference>
<keyword evidence="9 11" id="KW-0378">Hydrolase</keyword>
<evidence type="ECO:0000256" key="4">
    <source>
        <dbReference type="ARBA" id="ARBA00011245"/>
    </source>
</evidence>
<keyword evidence="7 11" id="KW-0479">Metal-binding</keyword>
<proteinExistence type="inferred from homology"/>
<feature type="compositionally biased region" description="Basic and acidic residues" evidence="12">
    <location>
        <begin position="15"/>
        <end position="27"/>
    </location>
</feature>
<evidence type="ECO:0000256" key="1">
    <source>
        <dbReference type="ARBA" id="ARBA00000077"/>
    </source>
</evidence>
<dbReference type="EMBL" id="NFHO01000004">
    <property type="protein sequence ID" value="OUN43446.1"/>
    <property type="molecule type" value="Genomic_DNA"/>
</dbReference>
<feature type="binding site" evidence="11">
    <location>
        <position position="78"/>
    </location>
    <ligand>
        <name>Mg(2+)</name>
        <dbReference type="ChEBI" id="CHEBI:18420"/>
        <label>1</label>
    </ligand>
</feature>
<dbReference type="InterPro" id="IPR012337">
    <property type="entry name" value="RNaseH-like_sf"/>
</dbReference>
<comment type="function">
    <text evidence="2 11">Endonuclease that specifically degrades the RNA of RNA-DNA hybrids.</text>
</comment>
<evidence type="ECO:0000256" key="5">
    <source>
        <dbReference type="ARBA" id="ARBA00012180"/>
    </source>
</evidence>
<comment type="catalytic activity">
    <reaction evidence="1 11">
        <text>Endonucleolytic cleavage to 5'-phosphomonoester.</text>
        <dbReference type="EC" id="3.1.26.4"/>
    </reaction>
</comment>
<keyword evidence="6 11" id="KW-0540">Nuclease</keyword>
<feature type="binding site" evidence="11">
    <location>
        <position position="100"/>
    </location>
    <ligand>
        <name>Mg(2+)</name>
        <dbReference type="ChEBI" id="CHEBI:18420"/>
        <label>1</label>
    </ligand>
</feature>
<feature type="binding site" evidence="11">
    <location>
        <position position="165"/>
    </location>
    <ligand>
        <name>Mg(2+)</name>
        <dbReference type="ChEBI" id="CHEBI:18420"/>
        <label>2</label>
    </ligand>
</feature>
<reference evidence="15" key="1">
    <citation type="submission" date="2017-04" db="EMBL/GenBank/DDBJ databases">
        <title>Function of individual gut microbiota members based on whole genome sequencing of pure cultures obtained from chicken caecum.</title>
        <authorList>
            <person name="Medvecky M."/>
            <person name="Cejkova D."/>
            <person name="Polansky O."/>
            <person name="Karasova D."/>
            <person name="Kubasova T."/>
            <person name="Cizek A."/>
            <person name="Rychlik I."/>
        </authorList>
    </citation>
    <scope>NUCLEOTIDE SEQUENCE [LARGE SCALE GENOMIC DNA]</scope>
    <source>
        <strain evidence="15">An70</strain>
    </source>
</reference>
<evidence type="ECO:0000256" key="8">
    <source>
        <dbReference type="ARBA" id="ARBA00022759"/>
    </source>
</evidence>
<feature type="binding site" evidence="11">
    <location>
        <position position="35"/>
    </location>
    <ligand>
        <name>Mg(2+)</name>
        <dbReference type="ChEBI" id="CHEBI:18420"/>
        <label>1</label>
    </ligand>
</feature>
<dbReference type="AlphaFoldDB" id="A0A1Y3U3Y1"/>
<dbReference type="NCBIfam" id="NF001236">
    <property type="entry name" value="PRK00203.1"/>
    <property type="match status" value="1"/>
</dbReference>
<evidence type="ECO:0000256" key="9">
    <source>
        <dbReference type="ARBA" id="ARBA00022801"/>
    </source>
</evidence>
<protein>
    <recommendedName>
        <fullName evidence="5 11">Ribonuclease H</fullName>
        <shortName evidence="11">RNase H</shortName>
        <ecNumber evidence="5 11">3.1.26.4</ecNumber>
    </recommendedName>
</protein>
<evidence type="ECO:0000256" key="6">
    <source>
        <dbReference type="ARBA" id="ARBA00022722"/>
    </source>
</evidence>
<dbReference type="STRING" id="1118060.GCA_000311845_00728"/>
<evidence type="ECO:0000256" key="2">
    <source>
        <dbReference type="ARBA" id="ARBA00004065"/>
    </source>
</evidence>
<feature type="region of interest" description="Disordered" evidence="12">
    <location>
        <begin position="1"/>
        <end position="27"/>
    </location>
</feature>
<evidence type="ECO:0000256" key="11">
    <source>
        <dbReference type="HAMAP-Rule" id="MF_00042"/>
    </source>
</evidence>
<dbReference type="GO" id="GO:0043137">
    <property type="term" value="P:DNA replication, removal of RNA primer"/>
    <property type="evidence" value="ECO:0007669"/>
    <property type="project" value="TreeGrafter"/>
</dbReference>
<dbReference type="InterPro" id="IPR050092">
    <property type="entry name" value="RNase_H"/>
</dbReference>
<dbReference type="GO" id="GO:0004523">
    <property type="term" value="F:RNA-DNA hybrid ribonuclease activity"/>
    <property type="evidence" value="ECO:0007669"/>
    <property type="project" value="UniProtKB-UniRule"/>
</dbReference>
<feature type="domain" description="RNase H type-1" evidence="13">
    <location>
        <begin position="26"/>
        <end position="173"/>
    </location>
</feature>
<keyword evidence="15" id="KW-1185">Reference proteome</keyword>
<feature type="binding site" evidence="11">
    <location>
        <position position="35"/>
    </location>
    <ligand>
        <name>Mg(2+)</name>
        <dbReference type="ChEBI" id="CHEBI:18420"/>
        <label>2</label>
    </ligand>
</feature>
<evidence type="ECO:0000259" key="13">
    <source>
        <dbReference type="PROSITE" id="PS50879"/>
    </source>
</evidence>
<evidence type="ECO:0000313" key="14">
    <source>
        <dbReference type="EMBL" id="OUN43446.1"/>
    </source>
</evidence>
<evidence type="ECO:0000256" key="12">
    <source>
        <dbReference type="SAM" id="MobiDB-lite"/>
    </source>
</evidence>
<dbReference type="eggNOG" id="COG0328">
    <property type="taxonomic scope" value="Bacteria"/>
</dbReference>
<keyword evidence="10 11" id="KW-0460">Magnesium</keyword>
<evidence type="ECO:0000256" key="7">
    <source>
        <dbReference type="ARBA" id="ARBA00022723"/>
    </source>
</evidence>
<gene>
    <name evidence="11" type="primary">rnhA</name>
    <name evidence="14" type="ORF">B5G21_04760</name>
</gene>
<dbReference type="FunFam" id="3.30.420.10:FF:000089">
    <property type="entry name" value="Ribonuclease H"/>
    <property type="match status" value="1"/>
</dbReference>
<dbReference type="CDD" id="cd09278">
    <property type="entry name" value="RNase_HI_prokaryote_like"/>
    <property type="match status" value="1"/>
</dbReference>
<sequence>MKAGNSRKSAQPPDTRIDPKRGRKEDGVKVTIYTDGSARGNPGNGGYGAVLSFTNSQGQTFTRELSEGFERTTNNRMELLAAIVALETLNRPCEVELHSDSQYLVNAFNKHWIEGWQRRGWKTAAKKPVKNIDLWQRLLAAMEPHRVSFVWVKGHAGHELNERCDELATTAADSGNLLVDTGFTDAD</sequence>
<dbReference type="GO" id="GO:0005737">
    <property type="term" value="C:cytoplasm"/>
    <property type="evidence" value="ECO:0007669"/>
    <property type="project" value="UniProtKB-SubCell"/>
</dbReference>
<evidence type="ECO:0000256" key="10">
    <source>
        <dbReference type="ARBA" id="ARBA00022842"/>
    </source>
</evidence>
<organism evidence="14 15">
    <name type="scientific">Enorma massiliensis</name>
    <dbReference type="NCBI Taxonomy" id="1472761"/>
    <lineage>
        <taxon>Bacteria</taxon>
        <taxon>Bacillati</taxon>
        <taxon>Actinomycetota</taxon>
        <taxon>Coriobacteriia</taxon>
        <taxon>Coriobacteriales</taxon>
        <taxon>Coriobacteriaceae</taxon>
        <taxon>Enorma</taxon>
    </lineage>
</organism>
<comment type="subunit">
    <text evidence="4 11">Monomer.</text>
</comment>
<dbReference type="HAMAP" id="MF_00042">
    <property type="entry name" value="RNase_H"/>
    <property type="match status" value="1"/>
</dbReference>
<dbReference type="PROSITE" id="PS50879">
    <property type="entry name" value="RNASE_H_1"/>
    <property type="match status" value="1"/>
</dbReference>
<comment type="cofactor">
    <cofactor evidence="11">
        <name>Mg(2+)</name>
        <dbReference type="ChEBI" id="CHEBI:18420"/>
    </cofactor>
    <text evidence="11">Binds 1 Mg(2+) ion per subunit. May bind a second metal ion at a regulatory site, or after substrate binding.</text>
</comment>
<keyword evidence="8 11" id="KW-0255">Endonuclease</keyword>
<evidence type="ECO:0000256" key="3">
    <source>
        <dbReference type="ARBA" id="ARBA00005300"/>
    </source>
</evidence>
<dbReference type="GO" id="GO:0000287">
    <property type="term" value="F:magnesium ion binding"/>
    <property type="evidence" value="ECO:0007669"/>
    <property type="project" value="UniProtKB-UniRule"/>
</dbReference>